<reference evidence="1 2" key="1">
    <citation type="submission" date="2017-05" db="EMBL/GenBank/DDBJ databases">
        <title>Genome sequence of Acetobacter pasteurianus subsp. ascendens strain SRCM101447.</title>
        <authorList>
            <person name="Cho S.H."/>
        </authorList>
    </citation>
    <scope>NUCLEOTIDE SEQUENCE [LARGE SCALE GENOMIC DNA]</scope>
    <source>
        <strain evidence="1 2">SRCM101447</strain>
    </source>
</reference>
<sequence>MGSRKRRDVPNKVFADITTGWIPKDAGWLPADNDSTNLFPDVSMEH</sequence>
<accession>A0A1Y0V109</accession>
<gene>
    <name evidence="1" type="ORF">S101447_02436</name>
</gene>
<dbReference type="EMBL" id="CP021524">
    <property type="protein sequence ID" value="ARW11474.1"/>
    <property type="molecule type" value="Genomic_DNA"/>
</dbReference>
<organism evidence="1 2">
    <name type="scientific">Acetobacter ascendens</name>
    <dbReference type="NCBI Taxonomy" id="481146"/>
    <lineage>
        <taxon>Bacteria</taxon>
        <taxon>Pseudomonadati</taxon>
        <taxon>Pseudomonadota</taxon>
        <taxon>Alphaproteobacteria</taxon>
        <taxon>Acetobacterales</taxon>
        <taxon>Acetobacteraceae</taxon>
        <taxon>Acetobacter</taxon>
    </lineage>
</organism>
<dbReference type="AlphaFoldDB" id="A0A1Y0V109"/>
<name>A0A1Y0V109_9PROT</name>
<proteinExistence type="predicted"/>
<evidence type="ECO:0000313" key="2">
    <source>
        <dbReference type="Proteomes" id="UP000195633"/>
    </source>
</evidence>
<protein>
    <submittedName>
        <fullName evidence="1">Uncharacterized protein</fullName>
    </submittedName>
</protein>
<evidence type="ECO:0000313" key="1">
    <source>
        <dbReference type="EMBL" id="ARW11474.1"/>
    </source>
</evidence>
<dbReference type="Proteomes" id="UP000195633">
    <property type="component" value="Chromosome"/>
</dbReference>